<dbReference type="Pfam" id="PF12059">
    <property type="entry name" value="DUF3540"/>
    <property type="match status" value="1"/>
</dbReference>
<evidence type="ECO:0000313" key="2">
    <source>
        <dbReference type="Proteomes" id="UP001432180"/>
    </source>
</evidence>
<dbReference type="EMBL" id="CP121472">
    <property type="protein sequence ID" value="WPL16631.1"/>
    <property type="molecule type" value="Genomic_DNA"/>
</dbReference>
<gene>
    <name evidence="1" type="ORF">Thiowin_01598</name>
</gene>
<sequence>MHSATTTAQDRASGAPDKAGADMRMVRCRLLAAGEDLAVADTPLGILSCRPAASCLLRPEPGDWALVALPEGSKADAWVLAVLERGDSDAPAMLDLPSGAHLQAPHGALSLEASQGISLATPAEFSASAVRMSFAADKVSWLARSFSFLGQALEFVTRRFTETAEERDTQAKTWTQRLGDSFRHVEELDETQAGMVRTLARDTALLHGRVTYIQAEEFVKADGQEVHLG</sequence>
<evidence type="ECO:0008006" key="3">
    <source>
        <dbReference type="Google" id="ProtNLM"/>
    </source>
</evidence>
<evidence type="ECO:0000313" key="1">
    <source>
        <dbReference type="EMBL" id="WPL16631.1"/>
    </source>
</evidence>
<organism evidence="1 2">
    <name type="scientific">Thiorhodovibrio winogradskyi</name>
    <dbReference type="NCBI Taxonomy" id="77007"/>
    <lineage>
        <taxon>Bacteria</taxon>
        <taxon>Pseudomonadati</taxon>
        <taxon>Pseudomonadota</taxon>
        <taxon>Gammaproteobacteria</taxon>
        <taxon>Chromatiales</taxon>
        <taxon>Chromatiaceae</taxon>
        <taxon>Thiorhodovibrio</taxon>
    </lineage>
</organism>
<dbReference type="InterPro" id="IPR021927">
    <property type="entry name" value="DUF3540"/>
</dbReference>
<name>A0ABZ0S969_9GAMM</name>
<protein>
    <recommendedName>
        <fullName evidence="3">DUF3540 domain-containing protein</fullName>
    </recommendedName>
</protein>
<dbReference type="RefSeq" id="WP_328987175.1">
    <property type="nucleotide sequence ID" value="NZ_CP121472.1"/>
</dbReference>
<keyword evidence="2" id="KW-1185">Reference proteome</keyword>
<accession>A0ABZ0S969</accession>
<reference evidence="1 2" key="1">
    <citation type="journal article" date="2023" name="Microorganisms">
        <title>Thiorhodovibrio frisius and Trv. litoralis spp. nov., Two Novel Members from a Clade of Fastidious Purple Sulfur Bacteria That Exhibit Unique Red-Shifted Light-Harvesting Capabilities.</title>
        <authorList>
            <person name="Methner A."/>
            <person name="Kuzyk S.B."/>
            <person name="Petersen J."/>
            <person name="Bauer S."/>
            <person name="Brinkmann H."/>
            <person name="Sichau K."/>
            <person name="Wanner G."/>
            <person name="Wolf J."/>
            <person name="Neumann-Schaal M."/>
            <person name="Henke P."/>
            <person name="Tank M."/>
            <person name="Sproer C."/>
            <person name="Bunk B."/>
            <person name="Overmann J."/>
        </authorList>
    </citation>
    <scope>NUCLEOTIDE SEQUENCE [LARGE SCALE GENOMIC DNA]</scope>
    <source>
        <strain evidence="1 2">DSM 6702</strain>
    </source>
</reference>
<dbReference type="Proteomes" id="UP001432180">
    <property type="component" value="Chromosome"/>
</dbReference>
<proteinExistence type="predicted"/>